<dbReference type="PROSITE" id="PS51257">
    <property type="entry name" value="PROKAR_LIPOPROTEIN"/>
    <property type="match status" value="1"/>
</dbReference>
<dbReference type="EMBL" id="AFLV02000057">
    <property type="protein sequence ID" value="EKR63738.1"/>
    <property type="molecule type" value="Genomic_DNA"/>
</dbReference>
<accession>A0A828Z087</accession>
<keyword evidence="1" id="KW-0449">Lipoprotein</keyword>
<dbReference type="NCBIfam" id="NF047801">
    <property type="entry name" value="LIC10301_lipo"/>
    <property type="match status" value="1"/>
</dbReference>
<gene>
    <name evidence="1" type="ORF">LEP1GSC036_4575</name>
</gene>
<comment type="caution">
    <text evidence="1">The sequence shown here is derived from an EMBL/GenBank/DDBJ whole genome shotgun (WGS) entry which is preliminary data.</text>
</comment>
<proteinExistence type="predicted"/>
<organism evidence="1 2">
    <name type="scientific">Leptospira weilii str. 2006001853</name>
    <dbReference type="NCBI Taxonomy" id="1001589"/>
    <lineage>
        <taxon>Bacteria</taxon>
        <taxon>Pseudomonadati</taxon>
        <taxon>Spirochaetota</taxon>
        <taxon>Spirochaetia</taxon>
        <taxon>Leptospirales</taxon>
        <taxon>Leptospiraceae</taxon>
        <taxon>Leptospira</taxon>
    </lineage>
</organism>
<evidence type="ECO:0000313" key="1">
    <source>
        <dbReference type="EMBL" id="EKR63738.1"/>
    </source>
</evidence>
<reference evidence="1 2" key="1">
    <citation type="submission" date="2012-10" db="EMBL/GenBank/DDBJ databases">
        <authorList>
            <person name="Harkins D.M."/>
            <person name="Durkin A.S."/>
            <person name="Brinkac L.M."/>
            <person name="Haft D.H."/>
            <person name="Selengut J.D."/>
            <person name="Sanka R."/>
            <person name="DePew J."/>
            <person name="Purushe J."/>
            <person name="Whelen A.C."/>
            <person name="Vinetz J.M."/>
            <person name="Sutton G.G."/>
            <person name="Nierman W.C."/>
            <person name="Fouts D.E."/>
        </authorList>
    </citation>
    <scope>NUCLEOTIDE SEQUENCE [LARGE SCALE GENOMIC DNA]</scope>
    <source>
        <strain evidence="1 2">2006001853</strain>
    </source>
</reference>
<evidence type="ECO:0000313" key="2">
    <source>
        <dbReference type="Proteomes" id="UP000001338"/>
    </source>
</evidence>
<dbReference type="Proteomes" id="UP000001338">
    <property type="component" value="Unassembled WGS sequence"/>
</dbReference>
<dbReference type="AlphaFoldDB" id="A0A828Z087"/>
<protein>
    <submittedName>
        <fullName evidence="1">Putative lipoprotein</fullName>
    </submittedName>
</protein>
<sequence>MFESMKKIFFVFTLILFLFVACKKKEELVLGDWIKVKECSEKGECTTPTKEKRNHLQIFPQGLAMYDTFHLTYKIQGDDIHFNLADLAFDLEYRILKVDEKELRLFNKKTNDEEYFEKN</sequence>
<name>A0A828Z087_9LEPT</name>